<dbReference type="EMBL" id="UYYB01147170">
    <property type="protein sequence ID" value="VDM85915.1"/>
    <property type="molecule type" value="Genomic_DNA"/>
</dbReference>
<gene>
    <name evidence="1" type="ORF">SVUK_LOCUS20913</name>
</gene>
<keyword evidence="2" id="KW-1185">Reference proteome</keyword>
<dbReference type="AlphaFoldDB" id="A0A3P7LUD7"/>
<evidence type="ECO:0000313" key="2">
    <source>
        <dbReference type="Proteomes" id="UP000270094"/>
    </source>
</evidence>
<reference evidence="1 2" key="1">
    <citation type="submission" date="2018-11" db="EMBL/GenBank/DDBJ databases">
        <authorList>
            <consortium name="Pathogen Informatics"/>
        </authorList>
    </citation>
    <scope>NUCLEOTIDE SEQUENCE [LARGE SCALE GENOMIC DNA]</scope>
</reference>
<accession>A0A3P7LUD7</accession>
<dbReference type="OrthoDB" id="10592320at2759"/>
<proteinExistence type="predicted"/>
<protein>
    <submittedName>
        <fullName evidence="1">Uncharacterized protein</fullName>
    </submittedName>
</protein>
<evidence type="ECO:0000313" key="1">
    <source>
        <dbReference type="EMBL" id="VDM85915.1"/>
    </source>
</evidence>
<organism evidence="1 2">
    <name type="scientific">Strongylus vulgaris</name>
    <name type="common">Blood worm</name>
    <dbReference type="NCBI Taxonomy" id="40348"/>
    <lineage>
        <taxon>Eukaryota</taxon>
        <taxon>Metazoa</taxon>
        <taxon>Ecdysozoa</taxon>
        <taxon>Nematoda</taxon>
        <taxon>Chromadorea</taxon>
        <taxon>Rhabditida</taxon>
        <taxon>Rhabditina</taxon>
        <taxon>Rhabditomorpha</taxon>
        <taxon>Strongyloidea</taxon>
        <taxon>Strongylidae</taxon>
        <taxon>Strongylus</taxon>
    </lineage>
</organism>
<dbReference type="Proteomes" id="UP000270094">
    <property type="component" value="Unassembled WGS sequence"/>
</dbReference>
<feature type="non-terminal residue" evidence="1">
    <location>
        <position position="112"/>
    </location>
</feature>
<name>A0A3P7LUD7_STRVU</name>
<sequence>MERTVHIWIDDYDVPKIIINYSNEEELREVLQQRLKGLKLKFTGIPLPELGATTEFMAVKNVDDLVATIKTISPACVKNVLLWCAICDEQNAEFGKEQVKLANKQKFRSPSL</sequence>